<keyword evidence="2" id="KW-1185">Reference proteome</keyword>
<dbReference type="Pfam" id="PF13671">
    <property type="entry name" value="AAA_33"/>
    <property type="match status" value="1"/>
</dbReference>
<gene>
    <name evidence="1" type="ORF">NDI37_10825</name>
</gene>
<dbReference type="InterPro" id="IPR027417">
    <property type="entry name" value="P-loop_NTPase"/>
</dbReference>
<keyword evidence="1" id="KW-0067">ATP-binding</keyword>
<dbReference type="EMBL" id="JAMPKK010000019">
    <property type="protein sequence ID" value="MEP0864963.1"/>
    <property type="molecule type" value="Genomic_DNA"/>
</dbReference>
<organism evidence="1 2">
    <name type="scientific">Funiculus sociatus GB2-A5</name>
    <dbReference type="NCBI Taxonomy" id="2933946"/>
    <lineage>
        <taxon>Bacteria</taxon>
        <taxon>Bacillati</taxon>
        <taxon>Cyanobacteriota</taxon>
        <taxon>Cyanophyceae</taxon>
        <taxon>Coleofasciculales</taxon>
        <taxon>Coleofasciculaceae</taxon>
        <taxon>Funiculus</taxon>
    </lineage>
</organism>
<sequence length="157" mass="17744">MQLLIFIGLQASGKSTFFRTNFAETHKLVSKDLLRNNKKPSRRQAQLIEEALQAGASVVVDNTNPTIEDRASLIQLGCSYNAEIIGYYFESILTQCLERNQQRTGRARVPDVGIYATIKKLKPPSYAEGFHKLFYVQIADNSAFEVREWNKNEVADG</sequence>
<dbReference type="InterPro" id="IPR017101">
    <property type="entry name" value="P-loop_ATP/GTP-bd_All4644_prd"/>
</dbReference>
<dbReference type="GO" id="GO:0005524">
    <property type="term" value="F:ATP binding"/>
    <property type="evidence" value="ECO:0007669"/>
    <property type="project" value="UniProtKB-KW"/>
</dbReference>
<dbReference type="RefSeq" id="WP_190423873.1">
    <property type="nucleotide sequence ID" value="NZ_JAMPKK010000019.1"/>
</dbReference>
<dbReference type="SUPFAM" id="SSF52540">
    <property type="entry name" value="P-loop containing nucleoside triphosphate hydrolases"/>
    <property type="match status" value="1"/>
</dbReference>
<keyword evidence="1" id="KW-0547">Nucleotide-binding</keyword>
<evidence type="ECO:0000313" key="1">
    <source>
        <dbReference type="EMBL" id="MEP0864963.1"/>
    </source>
</evidence>
<dbReference type="PANTHER" id="PTHR12083:SF9">
    <property type="entry name" value="BIFUNCTIONAL POLYNUCLEOTIDE PHOSPHATASE_KINASE"/>
    <property type="match status" value="1"/>
</dbReference>
<reference evidence="1 2" key="1">
    <citation type="submission" date="2022-04" db="EMBL/GenBank/DDBJ databases">
        <title>Positive selection, recombination, and allopatry shape intraspecific diversity of widespread and dominant cyanobacteria.</title>
        <authorList>
            <person name="Wei J."/>
            <person name="Shu W."/>
            <person name="Hu C."/>
        </authorList>
    </citation>
    <scope>NUCLEOTIDE SEQUENCE [LARGE SCALE GENOMIC DNA]</scope>
    <source>
        <strain evidence="1 2">GB2-A5</strain>
    </source>
</reference>
<protein>
    <submittedName>
        <fullName evidence="1">ATP-binding protein</fullName>
    </submittedName>
</protein>
<dbReference type="PANTHER" id="PTHR12083">
    <property type="entry name" value="BIFUNCTIONAL POLYNUCLEOTIDE PHOSPHATASE/KINASE"/>
    <property type="match status" value="1"/>
</dbReference>
<dbReference type="Gene3D" id="3.40.50.300">
    <property type="entry name" value="P-loop containing nucleotide triphosphate hydrolases"/>
    <property type="match status" value="1"/>
</dbReference>
<name>A0ABV0JN72_9CYAN</name>
<proteinExistence type="predicted"/>
<accession>A0ABV0JN72</accession>
<dbReference type="PIRSF" id="PIRSF037081">
    <property type="entry name" value="P-loop_All4644_prd"/>
    <property type="match status" value="1"/>
</dbReference>
<comment type="caution">
    <text evidence="1">The sequence shown here is derived from an EMBL/GenBank/DDBJ whole genome shotgun (WGS) entry which is preliminary data.</text>
</comment>
<dbReference type="Proteomes" id="UP001442494">
    <property type="component" value="Unassembled WGS sequence"/>
</dbReference>
<evidence type="ECO:0000313" key="2">
    <source>
        <dbReference type="Proteomes" id="UP001442494"/>
    </source>
</evidence>